<protein>
    <submittedName>
        <fullName evidence="1">Type IV pilus biogenesis protein PilM</fullName>
    </submittedName>
</protein>
<evidence type="ECO:0000313" key="2">
    <source>
        <dbReference type="Proteomes" id="UP001596215"/>
    </source>
</evidence>
<dbReference type="EMBL" id="JBHSUC010000002">
    <property type="protein sequence ID" value="MFC6361123.1"/>
    <property type="molecule type" value="Genomic_DNA"/>
</dbReference>
<dbReference type="RefSeq" id="WP_212707519.1">
    <property type="nucleotide sequence ID" value="NZ_BAAAFW010000050.1"/>
</dbReference>
<dbReference type="Gene3D" id="3.30.450.360">
    <property type="match status" value="1"/>
</dbReference>
<gene>
    <name evidence="1" type="ORF">ACFP73_03270</name>
</gene>
<sequence length="133" mass="15463">MYYWILSVFLGGLLFSFLSPQEQVQTEISDQNCQRQAIFFLHAVARWQYSDADMPEKDISGEIILHYEQRGGQHFIWTADKPGLTGCLMLLSHHSRLFYTLRSQQLYDMEGKAVSIDIPPDISDGSIIYYYQE</sequence>
<keyword evidence="2" id="KW-1185">Reference proteome</keyword>
<evidence type="ECO:0000313" key="1">
    <source>
        <dbReference type="EMBL" id="MFC6361123.1"/>
    </source>
</evidence>
<comment type="caution">
    <text evidence="1">The sequence shown here is derived from an EMBL/GenBank/DDBJ whole genome shotgun (WGS) entry which is preliminary data.</text>
</comment>
<organism evidence="1 2">
    <name type="scientific">Tatumella punctata</name>
    <dbReference type="NCBI Taxonomy" id="399969"/>
    <lineage>
        <taxon>Bacteria</taxon>
        <taxon>Pseudomonadati</taxon>
        <taxon>Pseudomonadota</taxon>
        <taxon>Gammaproteobacteria</taxon>
        <taxon>Enterobacterales</taxon>
        <taxon>Erwiniaceae</taxon>
        <taxon>Tatumella</taxon>
    </lineage>
</organism>
<proteinExistence type="predicted"/>
<reference evidence="2" key="1">
    <citation type="journal article" date="2019" name="Int. J. Syst. Evol. Microbiol.">
        <title>The Global Catalogue of Microorganisms (GCM) 10K type strain sequencing project: providing services to taxonomists for standard genome sequencing and annotation.</title>
        <authorList>
            <consortium name="The Broad Institute Genomics Platform"/>
            <consortium name="The Broad Institute Genome Sequencing Center for Infectious Disease"/>
            <person name="Wu L."/>
            <person name="Ma J."/>
        </authorList>
    </citation>
    <scope>NUCLEOTIDE SEQUENCE [LARGE SCALE GENOMIC DNA]</scope>
    <source>
        <strain evidence="2">CGMCC 4.1530</strain>
    </source>
</reference>
<name>A0ABW1VKT6_9GAMM</name>
<accession>A0ABW1VKT6</accession>
<dbReference type="Proteomes" id="UP001596215">
    <property type="component" value="Unassembled WGS sequence"/>
</dbReference>